<reference evidence="2 3" key="1">
    <citation type="submission" date="2014-02" db="EMBL/GenBank/DDBJ databases">
        <title>Genome Sequence of an Hyperthermophilic Archaeon, Thermococcus nautili 30-1, producing viral vesicles.</title>
        <authorList>
            <person name="Oberto J."/>
            <person name="Gaudin M."/>
            <person name="Cossu M."/>
            <person name="Gorlas A."/>
            <person name="Slesarev A."/>
            <person name="Marguet E."/>
            <person name="Forterre P."/>
        </authorList>
    </citation>
    <scope>NUCLEOTIDE SEQUENCE [LARGE SCALE GENOMIC DNA]</scope>
    <source>
        <strain evidence="2 3">30-1</strain>
    </source>
</reference>
<keyword evidence="1" id="KW-0812">Transmembrane</keyword>
<dbReference type="OrthoDB" id="101350at2157"/>
<evidence type="ECO:0000313" key="2">
    <source>
        <dbReference type="EMBL" id="AHL22039.1"/>
    </source>
</evidence>
<dbReference type="eggNOG" id="arCOG05132">
    <property type="taxonomic scope" value="Archaea"/>
</dbReference>
<dbReference type="Proteomes" id="UP000019434">
    <property type="component" value="Chromosome"/>
</dbReference>
<accession>W8PIU8</accession>
<organism evidence="2 3">
    <name type="scientific">Thermococcus nautili</name>
    <dbReference type="NCBI Taxonomy" id="195522"/>
    <lineage>
        <taxon>Archaea</taxon>
        <taxon>Methanobacteriati</taxon>
        <taxon>Methanobacteriota</taxon>
        <taxon>Thermococci</taxon>
        <taxon>Thermococcales</taxon>
        <taxon>Thermococcaceae</taxon>
        <taxon>Thermococcus</taxon>
    </lineage>
</organism>
<evidence type="ECO:0000256" key="1">
    <source>
        <dbReference type="SAM" id="Phobius"/>
    </source>
</evidence>
<feature type="transmembrane region" description="Helical" evidence="1">
    <location>
        <begin position="33"/>
        <end position="51"/>
    </location>
</feature>
<gene>
    <name evidence="2" type="ORF">BD01_0413</name>
</gene>
<protein>
    <recommendedName>
        <fullName evidence="4">SigmaK-factor processing regulatory BofA</fullName>
    </recommendedName>
</protein>
<evidence type="ECO:0000313" key="3">
    <source>
        <dbReference type="Proteomes" id="UP000019434"/>
    </source>
</evidence>
<dbReference type="KEGG" id="tnu:BD01_0413"/>
<feature type="transmembrane region" description="Helical" evidence="1">
    <location>
        <begin position="58"/>
        <end position="80"/>
    </location>
</feature>
<keyword evidence="1" id="KW-1133">Transmembrane helix</keyword>
<keyword evidence="1" id="KW-0472">Membrane</keyword>
<dbReference type="STRING" id="195522.BD01_0413"/>
<dbReference type="InterPro" id="IPR010001">
    <property type="entry name" value="BofA"/>
</dbReference>
<dbReference type="EMBL" id="CP007264">
    <property type="protein sequence ID" value="AHL22039.1"/>
    <property type="molecule type" value="Genomic_DNA"/>
</dbReference>
<proteinExistence type="predicted"/>
<keyword evidence="3" id="KW-1185">Reference proteome</keyword>
<evidence type="ECO:0008006" key="4">
    <source>
        <dbReference type="Google" id="ProtNLM"/>
    </source>
</evidence>
<dbReference type="HOGENOM" id="CLU_188854_0_0_2"/>
<dbReference type="RefSeq" id="WP_042689402.1">
    <property type="nucleotide sequence ID" value="NZ_CP007264.1"/>
</dbReference>
<sequence>MPDFILLLVLLFLLAIVGWAILALTIAILKWLAVNAITGLIIIGVLNFLGVTHVPINWLTLLILAIGGVIGAFILIILSLF</sequence>
<name>W8PIU8_9EURY</name>
<dbReference type="AlphaFoldDB" id="W8PIU8"/>
<dbReference type="Pfam" id="PF07441">
    <property type="entry name" value="BofA"/>
    <property type="match status" value="1"/>
</dbReference>
<dbReference type="GeneID" id="24959341"/>